<reference evidence="3 4" key="1">
    <citation type="submission" date="2013-02" db="EMBL/GenBank/DDBJ databases">
        <title>The Genome Annotation of Plasmodium falciparum NF135/5.C10.</title>
        <authorList>
            <consortium name="The Broad Institute Genome Sequencing Platform"/>
            <consortium name="The Broad Institute Genome Sequencing Center for Infectious Disease"/>
            <person name="Neafsey D."/>
            <person name="Hoffman S."/>
            <person name="Volkman S."/>
            <person name="Rosenthal P."/>
            <person name="Walker B."/>
            <person name="Young S.K."/>
            <person name="Zeng Q."/>
            <person name="Gargeya S."/>
            <person name="Fitzgerald M."/>
            <person name="Haas B."/>
            <person name="Abouelleil A."/>
            <person name="Allen A.W."/>
            <person name="Alvarado L."/>
            <person name="Arachchi H.M."/>
            <person name="Berlin A.M."/>
            <person name="Chapman S.B."/>
            <person name="Gainer-Dewar J."/>
            <person name="Goldberg J."/>
            <person name="Griggs A."/>
            <person name="Gujja S."/>
            <person name="Hansen M."/>
            <person name="Howarth C."/>
            <person name="Imamovic A."/>
            <person name="Ireland A."/>
            <person name="Larimer J."/>
            <person name="McCowan C."/>
            <person name="Murphy C."/>
            <person name="Pearson M."/>
            <person name="Poon T.W."/>
            <person name="Priest M."/>
            <person name="Roberts A."/>
            <person name="Saif S."/>
            <person name="Shea T."/>
            <person name="Sisk P."/>
            <person name="Sykes S."/>
            <person name="Wortman J."/>
            <person name="Nusbaum C."/>
            <person name="Birren B."/>
        </authorList>
    </citation>
    <scope>NUCLEOTIDE SEQUENCE [LARGE SCALE GENOMIC DNA]</scope>
    <source>
        <strain evidence="3 4">NF135/5.C10</strain>
    </source>
</reference>
<dbReference type="GO" id="GO:0008236">
    <property type="term" value="F:serine-type peptidase activity"/>
    <property type="evidence" value="ECO:0007669"/>
    <property type="project" value="InterPro"/>
</dbReference>
<evidence type="ECO:0000259" key="2">
    <source>
        <dbReference type="Pfam" id="PF00326"/>
    </source>
</evidence>
<accession>W4IIX3</accession>
<evidence type="ECO:0000313" key="4">
    <source>
        <dbReference type="Proteomes" id="UP000019114"/>
    </source>
</evidence>
<dbReference type="GO" id="GO:0006508">
    <property type="term" value="P:proteolysis"/>
    <property type="evidence" value="ECO:0007669"/>
    <property type="project" value="InterPro"/>
</dbReference>
<feature type="region of interest" description="Disordered" evidence="1">
    <location>
        <begin position="446"/>
        <end position="535"/>
    </location>
</feature>
<dbReference type="AlphaFoldDB" id="W4IIX3"/>
<proteinExistence type="predicted"/>
<dbReference type="SUPFAM" id="SSF53474">
    <property type="entry name" value="alpha/beta-Hydrolases"/>
    <property type="match status" value="1"/>
</dbReference>
<evidence type="ECO:0000256" key="1">
    <source>
        <dbReference type="SAM" id="MobiDB-lite"/>
    </source>
</evidence>
<dbReference type="InterPro" id="IPR029058">
    <property type="entry name" value="AB_hydrolase_fold"/>
</dbReference>
<feature type="domain" description="Peptidase S9 prolyl oligopeptidase catalytic" evidence="2">
    <location>
        <begin position="140"/>
        <end position="256"/>
    </location>
</feature>
<sequence>MGNTLSNSTLFRPTEPSYDDELKNLVYIPELMNIDVNKFWNDKTYEIFNKEENIKELHNKKFPALFLYYTKDVKTKHTIMYFHSNSCDLGQIYDELNHLHEHLHANILAIEYIGFGLCYLEGSTNQYNINRRALAAYNFLKSLNIKNENILLFGRSIGTGVASKLAYNLKLIGVSVAGIILHSPYISIEKLVEDYFTYSSYFIENIYDNYKNLSFLSNNTDSDIPILLIHGKEDEIIHVSHSEYLMKNLNNKFKHASYPTDSYHNYYYVIDDLGIPIKIFLETLSKSKNAKSVDINIPKAYFYRELIYYRINGLDETFKRLNEDEKNKNTNDKKTTKGESSKDICSIDKLTKKRDSKKKDKKEKSTNITCTNIINNNSSNDLSIQNITNANIKNKEQEYTDQSTQKNNNTCSKKGDSIYSIIKNEYIRNTLENNLKKNYMASKKHYHKNDEEKKKSNIKQHNVIHKEDENKILKQKHSDLKKNKHLDKYNIEENVHKKKESDEKNEFNTNVEQNISSYQSNQRNKKGTNDDNNLDNENNIYIKECNIYDINSINNNNNKYEICNYDNDNDNTFKRNSSSSNLDKDKNHTLYNEKYKDEYPKHVHEKNKKFPIIHYKINDFKYYIKNNIINKEKIDNIVEG</sequence>
<gene>
    <name evidence="3" type="ORF">PFNF135_01994</name>
</gene>
<dbReference type="EMBL" id="KI926041">
    <property type="protein sequence ID" value="ETW43633.1"/>
    <property type="molecule type" value="Genomic_DNA"/>
</dbReference>
<dbReference type="OrthoDB" id="10249433at2759"/>
<feature type="compositionally biased region" description="Polar residues" evidence="1">
    <location>
        <begin position="507"/>
        <end position="522"/>
    </location>
</feature>
<dbReference type="PANTHER" id="PTHR12277">
    <property type="entry name" value="ALPHA/BETA HYDROLASE DOMAIN-CONTAINING PROTEIN"/>
    <property type="match status" value="1"/>
</dbReference>
<organism evidence="3 4">
    <name type="scientific">Plasmodium falciparum NF135/5.C10</name>
    <dbReference type="NCBI Taxonomy" id="1036726"/>
    <lineage>
        <taxon>Eukaryota</taxon>
        <taxon>Sar</taxon>
        <taxon>Alveolata</taxon>
        <taxon>Apicomplexa</taxon>
        <taxon>Aconoidasida</taxon>
        <taxon>Haemosporida</taxon>
        <taxon>Plasmodiidae</taxon>
        <taxon>Plasmodium</taxon>
        <taxon>Plasmodium (Laverania)</taxon>
    </lineage>
</organism>
<reference evidence="3 4" key="2">
    <citation type="submission" date="2013-02" db="EMBL/GenBank/DDBJ databases">
        <title>The Genome Sequence of Plasmodium falciparum NF135/5.C10.</title>
        <authorList>
            <consortium name="The Broad Institute Genome Sequencing Platform"/>
            <consortium name="The Broad Institute Genome Sequencing Center for Infectious Disease"/>
            <person name="Neafsey D."/>
            <person name="Cheeseman I."/>
            <person name="Volkman S."/>
            <person name="Adams J."/>
            <person name="Walker B."/>
            <person name="Young S.K."/>
            <person name="Zeng Q."/>
            <person name="Gargeya S."/>
            <person name="Fitzgerald M."/>
            <person name="Haas B."/>
            <person name="Abouelleil A."/>
            <person name="Alvarado L."/>
            <person name="Arachchi H.M."/>
            <person name="Berlin A.M."/>
            <person name="Chapman S.B."/>
            <person name="Dewar J."/>
            <person name="Goldberg J."/>
            <person name="Griggs A."/>
            <person name="Gujja S."/>
            <person name="Hansen M."/>
            <person name="Howarth C."/>
            <person name="Imamovic A."/>
            <person name="Larimer J."/>
            <person name="McCowan C."/>
            <person name="Murphy C."/>
            <person name="Neiman D."/>
            <person name="Pearson M."/>
            <person name="Priest M."/>
            <person name="Roberts A."/>
            <person name="Saif S."/>
            <person name="Shea T."/>
            <person name="Sisk P."/>
            <person name="Sykes S."/>
            <person name="Wortman J."/>
            <person name="Nusbaum C."/>
            <person name="Birren B."/>
        </authorList>
    </citation>
    <scope>NUCLEOTIDE SEQUENCE [LARGE SCALE GENOMIC DNA]</scope>
    <source>
        <strain evidence="3 4">NF135/5.C10</strain>
    </source>
</reference>
<protein>
    <recommendedName>
        <fullName evidence="2">Peptidase S9 prolyl oligopeptidase catalytic domain-containing protein</fullName>
    </recommendedName>
</protein>
<dbReference type="InterPro" id="IPR001375">
    <property type="entry name" value="Peptidase_S9_cat"/>
</dbReference>
<dbReference type="Gene3D" id="3.40.50.1820">
    <property type="entry name" value="alpha/beta hydrolase"/>
    <property type="match status" value="1"/>
</dbReference>
<name>W4IIX3_PLAFA</name>
<evidence type="ECO:0000313" key="3">
    <source>
        <dbReference type="EMBL" id="ETW43633.1"/>
    </source>
</evidence>
<dbReference type="Proteomes" id="UP000019114">
    <property type="component" value="Unassembled WGS sequence"/>
</dbReference>
<dbReference type="PANTHER" id="PTHR12277:SF197">
    <property type="entry name" value="CHROMOSOME UNDETERMINED SCAFFOLD_38, WHOLE GENOME SHOTGUN SEQUENCE"/>
    <property type="match status" value="1"/>
</dbReference>
<feature type="compositionally biased region" description="Basic and acidic residues" evidence="1">
    <location>
        <begin position="464"/>
        <end position="506"/>
    </location>
</feature>
<dbReference type="Pfam" id="PF00326">
    <property type="entry name" value="Peptidase_S9"/>
    <property type="match status" value="1"/>
</dbReference>